<sequence>MNDLLGSLIPEGPLSPPVSRPSKPELELQPQDATDQRRKRPHREDYLRRNWQISMYDLVVRAPNGYYKGEPETEMKKKDKTSKEREWHEGPSRFGIFSMRATRFRMRAGCLSWEKKDGTAAKN</sequence>
<dbReference type="Proteomes" id="UP000664534">
    <property type="component" value="Unassembled WGS sequence"/>
</dbReference>
<feature type="region of interest" description="Disordered" evidence="1">
    <location>
        <begin position="1"/>
        <end position="44"/>
    </location>
</feature>
<protein>
    <submittedName>
        <fullName evidence="2">Uncharacterized protein</fullName>
    </submittedName>
</protein>
<reference evidence="2" key="1">
    <citation type="submission" date="2021-03" db="EMBL/GenBank/DDBJ databases">
        <authorList>
            <person name="Tagirdzhanova G."/>
        </authorList>
    </citation>
    <scope>NUCLEOTIDE SEQUENCE</scope>
</reference>
<dbReference type="EMBL" id="CAJPDT010000045">
    <property type="protein sequence ID" value="CAF9927049.1"/>
    <property type="molecule type" value="Genomic_DNA"/>
</dbReference>
<dbReference type="OrthoDB" id="5348779at2759"/>
<keyword evidence="3" id="KW-1185">Reference proteome</keyword>
<name>A0A8H3FM40_9LECA</name>
<evidence type="ECO:0000256" key="1">
    <source>
        <dbReference type="SAM" id="MobiDB-lite"/>
    </source>
</evidence>
<dbReference type="AlphaFoldDB" id="A0A8H3FM40"/>
<proteinExistence type="predicted"/>
<evidence type="ECO:0000313" key="2">
    <source>
        <dbReference type="EMBL" id="CAF9927049.1"/>
    </source>
</evidence>
<gene>
    <name evidence="2" type="ORF">IMSHALPRED_007108</name>
</gene>
<evidence type="ECO:0000313" key="3">
    <source>
        <dbReference type="Proteomes" id="UP000664534"/>
    </source>
</evidence>
<organism evidence="2 3">
    <name type="scientific">Imshaugia aleurites</name>
    <dbReference type="NCBI Taxonomy" id="172621"/>
    <lineage>
        <taxon>Eukaryota</taxon>
        <taxon>Fungi</taxon>
        <taxon>Dikarya</taxon>
        <taxon>Ascomycota</taxon>
        <taxon>Pezizomycotina</taxon>
        <taxon>Lecanoromycetes</taxon>
        <taxon>OSLEUM clade</taxon>
        <taxon>Lecanoromycetidae</taxon>
        <taxon>Lecanorales</taxon>
        <taxon>Lecanorineae</taxon>
        <taxon>Parmeliaceae</taxon>
        <taxon>Imshaugia</taxon>
    </lineage>
</organism>
<comment type="caution">
    <text evidence="2">The sequence shown here is derived from an EMBL/GenBank/DDBJ whole genome shotgun (WGS) entry which is preliminary data.</text>
</comment>
<accession>A0A8H3FM40</accession>